<keyword evidence="5" id="KW-0326">Glycosidase</keyword>
<dbReference type="InterPro" id="IPR057739">
    <property type="entry name" value="Glyco_hydro_29_N"/>
</dbReference>
<dbReference type="RefSeq" id="WP_317981482.1">
    <property type="nucleotide sequence ID" value="NZ_BTCL01000020.1"/>
</dbReference>
<dbReference type="SMART" id="SM00812">
    <property type="entry name" value="Alpha_L_fucos"/>
    <property type="match status" value="1"/>
</dbReference>
<dbReference type="Proteomes" id="UP001285921">
    <property type="component" value="Unassembled WGS sequence"/>
</dbReference>
<dbReference type="InterPro" id="IPR017853">
    <property type="entry name" value="GH"/>
</dbReference>
<accession>A0ABQ6NRU2</accession>
<feature type="domain" description="Glycoside hydrolase family 29 N-terminal" evidence="6">
    <location>
        <begin position="9"/>
        <end position="304"/>
    </location>
</feature>
<comment type="caution">
    <text evidence="7">The sequence shown here is derived from an EMBL/GenBank/DDBJ whole genome shotgun (WGS) entry which is preliminary data.</text>
</comment>
<sequence length="331" mass="38528">MINPELVQRQKWFVNQRFGMFIHFNSATFQFADTVIEDWEYAHENHDEPRRFPFDPKNWNPSELDCGQWAKAAQSAGMKFAALTAKHHEGFSLWPTRYTEHSVKNAAIQRDVVKEYLDAFRQEGIEAGLYFSMLDLHHQIGRKKCTPEDKHFIKNQLEELLTSYGEIPFIIIDGWNAHWGGPNYEELPFEEIDEWVKGFQPQCLLMNISCESTLEHTDIVFYENAAGQEIEDSFGGPGASCNILTKTWFWRKTDSTMELKSTDWVLQKVEDANRHNVTFLLNGAPNQKGLLDKNIEERFAEIGTRFVQLKELDDVPANWLYRAETSPRHYG</sequence>
<organism evidence="7 8">
    <name type="scientific">Paenibacillus glycanilyticus</name>
    <dbReference type="NCBI Taxonomy" id="126569"/>
    <lineage>
        <taxon>Bacteria</taxon>
        <taxon>Bacillati</taxon>
        <taxon>Bacillota</taxon>
        <taxon>Bacilli</taxon>
        <taxon>Bacillales</taxon>
        <taxon>Paenibacillaceae</taxon>
        <taxon>Paenibacillus</taxon>
    </lineage>
</organism>
<dbReference type="Gene3D" id="3.20.20.80">
    <property type="entry name" value="Glycosidases"/>
    <property type="match status" value="1"/>
</dbReference>
<evidence type="ECO:0000259" key="6">
    <source>
        <dbReference type="Pfam" id="PF01120"/>
    </source>
</evidence>
<keyword evidence="3" id="KW-0732">Signal</keyword>
<dbReference type="Pfam" id="PF01120">
    <property type="entry name" value="Alpha_L_fucos"/>
    <property type="match status" value="1"/>
</dbReference>
<evidence type="ECO:0000256" key="3">
    <source>
        <dbReference type="ARBA" id="ARBA00022729"/>
    </source>
</evidence>
<evidence type="ECO:0000256" key="2">
    <source>
        <dbReference type="ARBA" id="ARBA00012662"/>
    </source>
</evidence>
<reference evidence="7 8" key="1">
    <citation type="submission" date="2023-05" db="EMBL/GenBank/DDBJ databases">
        <title>Draft genome of Paenibacillus sp. CCS26.</title>
        <authorList>
            <person name="Akita H."/>
            <person name="Shinto Y."/>
            <person name="Kimura Z."/>
        </authorList>
    </citation>
    <scope>NUCLEOTIDE SEQUENCE [LARGE SCALE GENOMIC DNA]</scope>
    <source>
        <strain evidence="7 8">CCS26</strain>
    </source>
</reference>
<evidence type="ECO:0000256" key="5">
    <source>
        <dbReference type="ARBA" id="ARBA00023295"/>
    </source>
</evidence>
<dbReference type="EMBL" id="BTCL01000020">
    <property type="protein sequence ID" value="GMK47538.1"/>
    <property type="molecule type" value="Genomic_DNA"/>
</dbReference>
<evidence type="ECO:0000256" key="4">
    <source>
        <dbReference type="ARBA" id="ARBA00022801"/>
    </source>
</evidence>
<dbReference type="EC" id="3.2.1.51" evidence="2"/>
<evidence type="ECO:0000313" key="8">
    <source>
        <dbReference type="Proteomes" id="UP001285921"/>
    </source>
</evidence>
<dbReference type="PANTHER" id="PTHR10030:SF37">
    <property type="entry name" value="ALPHA-L-FUCOSIDASE-RELATED"/>
    <property type="match status" value="1"/>
</dbReference>
<dbReference type="InterPro" id="IPR000933">
    <property type="entry name" value="Glyco_hydro_29"/>
</dbReference>
<comment type="similarity">
    <text evidence="1">Belongs to the glycosyl hydrolase 29 family.</text>
</comment>
<proteinExistence type="inferred from homology"/>
<keyword evidence="8" id="KW-1185">Reference proteome</keyword>
<protein>
    <recommendedName>
        <fullName evidence="2">alpha-L-fucosidase</fullName>
        <ecNumber evidence="2">3.2.1.51</ecNumber>
    </recommendedName>
</protein>
<evidence type="ECO:0000313" key="7">
    <source>
        <dbReference type="EMBL" id="GMK47538.1"/>
    </source>
</evidence>
<gene>
    <name evidence="7" type="ORF">PghCCS26_46680</name>
</gene>
<dbReference type="PANTHER" id="PTHR10030">
    <property type="entry name" value="ALPHA-L-FUCOSIDASE"/>
    <property type="match status" value="1"/>
</dbReference>
<evidence type="ECO:0000256" key="1">
    <source>
        <dbReference type="ARBA" id="ARBA00007951"/>
    </source>
</evidence>
<keyword evidence="4" id="KW-0378">Hydrolase</keyword>
<name>A0ABQ6NRU2_9BACL</name>
<dbReference type="SUPFAM" id="SSF51445">
    <property type="entry name" value="(Trans)glycosidases"/>
    <property type="match status" value="1"/>
</dbReference>